<keyword evidence="2" id="KW-1185">Reference proteome</keyword>
<gene>
    <name evidence="1" type="ORF">CY34DRAFT_485332</name>
</gene>
<dbReference type="EMBL" id="KN835487">
    <property type="protein sequence ID" value="KIK36935.1"/>
    <property type="molecule type" value="Genomic_DNA"/>
</dbReference>
<dbReference type="Proteomes" id="UP000054485">
    <property type="component" value="Unassembled WGS sequence"/>
</dbReference>
<reference evidence="2" key="2">
    <citation type="submission" date="2015-01" db="EMBL/GenBank/DDBJ databases">
        <title>Evolutionary Origins and Diversification of the Mycorrhizal Mutualists.</title>
        <authorList>
            <consortium name="DOE Joint Genome Institute"/>
            <consortium name="Mycorrhizal Genomics Consortium"/>
            <person name="Kohler A."/>
            <person name="Kuo A."/>
            <person name="Nagy L.G."/>
            <person name="Floudas D."/>
            <person name="Copeland A."/>
            <person name="Barry K.W."/>
            <person name="Cichocki N."/>
            <person name="Veneault-Fourrey C."/>
            <person name="LaButti K."/>
            <person name="Lindquist E.A."/>
            <person name="Lipzen A."/>
            <person name="Lundell T."/>
            <person name="Morin E."/>
            <person name="Murat C."/>
            <person name="Riley R."/>
            <person name="Ohm R."/>
            <person name="Sun H."/>
            <person name="Tunlid A."/>
            <person name="Henrissat B."/>
            <person name="Grigoriev I.V."/>
            <person name="Hibbett D.S."/>
            <person name="Martin F."/>
        </authorList>
    </citation>
    <scope>NUCLEOTIDE SEQUENCE [LARGE SCALE GENOMIC DNA]</scope>
    <source>
        <strain evidence="2">UH-Slu-Lm8-n1</strain>
    </source>
</reference>
<organism evidence="1 2">
    <name type="scientific">Suillus luteus UH-Slu-Lm8-n1</name>
    <dbReference type="NCBI Taxonomy" id="930992"/>
    <lineage>
        <taxon>Eukaryota</taxon>
        <taxon>Fungi</taxon>
        <taxon>Dikarya</taxon>
        <taxon>Basidiomycota</taxon>
        <taxon>Agaricomycotina</taxon>
        <taxon>Agaricomycetes</taxon>
        <taxon>Agaricomycetidae</taxon>
        <taxon>Boletales</taxon>
        <taxon>Suillineae</taxon>
        <taxon>Suillaceae</taxon>
        <taxon>Suillus</taxon>
    </lineage>
</organism>
<evidence type="ECO:0000313" key="1">
    <source>
        <dbReference type="EMBL" id="KIK36935.1"/>
    </source>
</evidence>
<dbReference type="AlphaFoldDB" id="A0A0C9ZHP4"/>
<dbReference type="InParanoid" id="A0A0C9ZHP4"/>
<evidence type="ECO:0000313" key="2">
    <source>
        <dbReference type="Proteomes" id="UP000054485"/>
    </source>
</evidence>
<proteinExistence type="predicted"/>
<reference evidence="1 2" key="1">
    <citation type="submission" date="2014-04" db="EMBL/GenBank/DDBJ databases">
        <authorList>
            <consortium name="DOE Joint Genome Institute"/>
            <person name="Kuo A."/>
            <person name="Ruytinx J."/>
            <person name="Rineau F."/>
            <person name="Colpaert J."/>
            <person name="Kohler A."/>
            <person name="Nagy L.G."/>
            <person name="Floudas D."/>
            <person name="Copeland A."/>
            <person name="Barry K.W."/>
            <person name="Cichocki N."/>
            <person name="Veneault-Fourrey C."/>
            <person name="LaButti K."/>
            <person name="Lindquist E.A."/>
            <person name="Lipzen A."/>
            <person name="Lundell T."/>
            <person name="Morin E."/>
            <person name="Murat C."/>
            <person name="Sun H."/>
            <person name="Tunlid A."/>
            <person name="Henrissat B."/>
            <person name="Grigoriev I.V."/>
            <person name="Hibbett D.S."/>
            <person name="Martin F."/>
            <person name="Nordberg H.P."/>
            <person name="Cantor M.N."/>
            <person name="Hua S.X."/>
        </authorList>
    </citation>
    <scope>NUCLEOTIDE SEQUENCE [LARGE SCALE GENOMIC DNA]</scope>
    <source>
        <strain evidence="1 2">UH-Slu-Lm8-n1</strain>
    </source>
</reference>
<dbReference type="HOGENOM" id="CLU_2814133_0_0_1"/>
<name>A0A0C9ZHP4_9AGAM</name>
<accession>A0A0C9ZHP4</accession>
<protein>
    <submittedName>
        <fullName evidence="1">Unplaced genomic scaffold CY34scaffold_356, whole genome shotgun sequence</fullName>
    </submittedName>
</protein>
<sequence>MPYSVTIDRASNAYGRAECLPSPRITQHGCPSSIWAGGNYPQTLHSAQVRVTKNAALTQQYHIIWYG</sequence>